<organism evidence="2 3">
    <name type="scientific">Lacrimispora algidixylanolytica</name>
    <dbReference type="NCBI Taxonomy" id="94868"/>
    <lineage>
        <taxon>Bacteria</taxon>
        <taxon>Bacillati</taxon>
        <taxon>Bacillota</taxon>
        <taxon>Clostridia</taxon>
        <taxon>Lachnospirales</taxon>
        <taxon>Lachnospiraceae</taxon>
        <taxon>Lacrimispora</taxon>
    </lineage>
</organism>
<sequence length="63" mass="7496">MWLNYYRIFVMVVGLFYLLEFIPGNILKKLWGEIPLELIGTQFQNGTFSQVVMSILFLYVIFK</sequence>
<dbReference type="AlphaFoldDB" id="A0A419T3C2"/>
<dbReference type="Proteomes" id="UP000284277">
    <property type="component" value="Unassembled WGS sequence"/>
</dbReference>
<dbReference type="EMBL" id="MCIA01000014">
    <property type="protein sequence ID" value="RKD32044.1"/>
    <property type="molecule type" value="Genomic_DNA"/>
</dbReference>
<comment type="caution">
    <text evidence="2">The sequence shown here is derived from an EMBL/GenBank/DDBJ whole genome shotgun (WGS) entry which is preliminary data.</text>
</comment>
<evidence type="ECO:0000256" key="1">
    <source>
        <dbReference type="SAM" id="Phobius"/>
    </source>
</evidence>
<keyword evidence="3" id="KW-1185">Reference proteome</keyword>
<proteinExistence type="predicted"/>
<feature type="transmembrane region" description="Helical" evidence="1">
    <location>
        <begin position="43"/>
        <end position="62"/>
    </location>
</feature>
<gene>
    <name evidence="2" type="ORF">BET01_18720</name>
</gene>
<accession>A0A419T3C2</accession>
<name>A0A419T3C2_9FIRM</name>
<keyword evidence="1" id="KW-0812">Transmembrane</keyword>
<protein>
    <submittedName>
        <fullName evidence="2">Uncharacterized protein</fullName>
    </submittedName>
</protein>
<keyword evidence="1" id="KW-1133">Transmembrane helix</keyword>
<evidence type="ECO:0000313" key="2">
    <source>
        <dbReference type="EMBL" id="RKD32044.1"/>
    </source>
</evidence>
<reference evidence="2 3" key="1">
    <citation type="submission" date="2016-08" db="EMBL/GenBank/DDBJ databases">
        <title>A new outlook on sporulation: Clostridium algidixylanolyticum.</title>
        <authorList>
            <person name="Poppleton D.I."/>
            <person name="Gribaldo S."/>
        </authorList>
    </citation>
    <scope>NUCLEOTIDE SEQUENCE [LARGE SCALE GENOMIC DNA]</scope>
    <source>
        <strain evidence="2 3">SPL73</strain>
    </source>
</reference>
<evidence type="ECO:0000313" key="3">
    <source>
        <dbReference type="Proteomes" id="UP000284277"/>
    </source>
</evidence>
<feature type="transmembrane region" description="Helical" evidence="1">
    <location>
        <begin position="6"/>
        <end position="22"/>
    </location>
</feature>
<keyword evidence="1" id="KW-0472">Membrane</keyword>